<evidence type="ECO:0000256" key="2">
    <source>
        <dbReference type="ARBA" id="ARBA00023239"/>
    </source>
</evidence>
<evidence type="ECO:0000256" key="3">
    <source>
        <dbReference type="PIRNR" id="PIRNR001365"/>
    </source>
</evidence>
<dbReference type="Proteomes" id="UP000295636">
    <property type="component" value="Unassembled WGS sequence"/>
</dbReference>
<accession>A0A4R5K740</accession>
<keyword evidence="6" id="KW-1185">Reference proteome</keyword>
<evidence type="ECO:0000256" key="4">
    <source>
        <dbReference type="PIRSR" id="PIRSR001365-2"/>
    </source>
</evidence>
<sequence>MEIKGISTIMITPFQENGDLDLGSLSSMVRFQMRAGVHGLTILGIMGEAHKLTELERSQVIETVVKEVDGRIPVTVGCTANGTDVAVYYSKMAEALGANAVMVAPPANLKNYELIFQHYAAIGRSVSLPIVIQDEPVTTNVLLPAAFQARLEREIENIKYCKLEEAPSPMKITNLLKETYGQLTVFGGLGGVYFYEELLRGACGIMTGFAFPEVLVAVYNAFTAGDKTKARDIFYKYLPLIRFEAQLGIGGVTIRKEIFKERGIIKSSHVRSPGVPVDLTTLGEMKDLLECLDLSEDTVQIKA</sequence>
<dbReference type="InterPro" id="IPR013785">
    <property type="entry name" value="Aldolase_TIM"/>
</dbReference>
<evidence type="ECO:0000256" key="1">
    <source>
        <dbReference type="ARBA" id="ARBA00007592"/>
    </source>
</evidence>
<name>A0A4R5K740_9BACL</name>
<dbReference type="EMBL" id="SMRT01000036">
    <property type="protein sequence ID" value="TDF89730.1"/>
    <property type="molecule type" value="Genomic_DNA"/>
</dbReference>
<dbReference type="SUPFAM" id="SSF51569">
    <property type="entry name" value="Aldolase"/>
    <property type="match status" value="1"/>
</dbReference>
<dbReference type="PANTHER" id="PTHR12128">
    <property type="entry name" value="DIHYDRODIPICOLINATE SYNTHASE"/>
    <property type="match status" value="1"/>
</dbReference>
<evidence type="ECO:0000313" key="5">
    <source>
        <dbReference type="EMBL" id="TDF89730.1"/>
    </source>
</evidence>
<protein>
    <submittedName>
        <fullName evidence="5">Dihydrodipicolinate synthase family protein</fullName>
    </submittedName>
</protein>
<organism evidence="5 6">
    <name type="scientific">Paenibacillus piri</name>
    <dbReference type="NCBI Taxonomy" id="2547395"/>
    <lineage>
        <taxon>Bacteria</taxon>
        <taxon>Bacillati</taxon>
        <taxon>Bacillota</taxon>
        <taxon>Bacilli</taxon>
        <taxon>Bacillales</taxon>
        <taxon>Paenibacillaceae</taxon>
        <taxon>Paenibacillus</taxon>
    </lineage>
</organism>
<feature type="binding site" evidence="4">
    <location>
        <position position="206"/>
    </location>
    <ligand>
        <name>pyruvate</name>
        <dbReference type="ChEBI" id="CHEBI:15361"/>
    </ligand>
</feature>
<dbReference type="Gene3D" id="3.20.20.70">
    <property type="entry name" value="Aldolase class I"/>
    <property type="match status" value="1"/>
</dbReference>
<keyword evidence="2 3" id="KW-0456">Lyase</keyword>
<dbReference type="Pfam" id="PF00701">
    <property type="entry name" value="DHDPS"/>
    <property type="match status" value="1"/>
</dbReference>
<dbReference type="CDD" id="cd00408">
    <property type="entry name" value="DHDPS-like"/>
    <property type="match status" value="1"/>
</dbReference>
<dbReference type="AlphaFoldDB" id="A0A4R5K740"/>
<gene>
    <name evidence="5" type="ORF">E1757_34565</name>
</gene>
<comment type="caution">
    <text evidence="5">The sequence shown here is derived from an EMBL/GenBank/DDBJ whole genome shotgun (WGS) entry which is preliminary data.</text>
</comment>
<dbReference type="GO" id="GO:0005829">
    <property type="term" value="C:cytosol"/>
    <property type="evidence" value="ECO:0007669"/>
    <property type="project" value="TreeGrafter"/>
</dbReference>
<dbReference type="OrthoDB" id="9771791at2"/>
<dbReference type="PIRSF" id="PIRSF001365">
    <property type="entry name" value="DHDPS"/>
    <property type="match status" value="1"/>
</dbReference>
<comment type="similarity">
    <text evidence="1 3">Belongs to the DapA family.</text>
</comment>
<dbReference type="SMART" id="SM01130">
    <property type="entry name" value="DHDPS"/>
    <property type="match status" value="1"/>
</dbReference>
<dbReference type="InterPro" id="IPR002220">
    <property type="entry name" value="DapA-like"/>
</dbReference>
<proteinExistence type="inferred from homology"/>
<dbReference type="PANTHER" id="PTHR12128:SF66">
    <property type="entry name" value="4-HYDROXY-2-OXOGLUTARATE ALDOLASE, MITOCHONDRIAL"/>
    <property type="match status" value="1"/>
</dbReference>
<dbReference type="GO" id="GO:0008840">
    <property type="term" value="F:4-hydroxy-tetrahydrodipicolinate synthase activity"/>
    <property type="evidence" value="ECO:0007669"/>
    <property type="project" value="TreeGrafter"/>
</dbReference>
<dbReference type="RefSeq" id="WP_133236871.1">
    <property type="nucleotide sequence ID" value="NZ_SMRT01000036.1"/>
</dbReference>
<reference evidence="5 6" key="1">
    <citation type="submission" date="2019-03" db="EMBL/GenBank/DDBJ databases">
        <title>This is whole genome sequence of Paenibacillus sp MS74 strain.</title>
        <authorList>
            <person name="Trinh H.N."/>
        </authorList>
    </citation>
    <scope>NUCLEOTIDE SEQUENCE [LARGE SCALE GENOMIC DNA]</scope>
    <source>
        <strain evidence="5 6">MS74</strain>
    </source>
</reference>
<dbReference type="PRINTS" id="PR00146">
    <property type="entry name" value="DHPICSNTHASE"/>
</dbReference>
<evidence type="ECO:0000313" key="6">
    <source>
        <dbReference type="Proteomes" id="UP000295636"/>
    </source>
</evidence>